<keyword evidence="4" id="KW-0732">Signal</keyword>
<evidence type="ECO:0000256" key="1">
    <source>
        <dbReference type="ARBA" id="ARBA00004613"/>
    </source>
</evidence>
<proteinExistence type="predicted"/>
<dbReference type="EMBL" id="CAXIEN010000040">
    <property type="protein sequence ID" value="CAL1269388.1"/>
    <property type="molecule type" value="Genomic_DNA"/>
</dbReference>
<feature type="signal peptide" evidence="4">
    <location>
        <begin position="1"/>
        <end position="19"/>
    </location>
</feature>
<organism evidence="6 7">
    <name type="scientific">Larinioides sclopetarius</name>
    <dbReference type="NCBI Taxonomy" id="280406"/>
    <lineage>
        <taxon>Eukaryota</taxon>
        <taxon>Metazoa</taxon>
        <taxon>Ecdysozoa</taxon>
        <taxon>Arthropoda</taxon>
        <taxon>Chelicerata</taxon>
        <taxon>Arachnida</taxon>
        <taxon>Araneae</taxon>
        <taxon>Araneomorphae</taxon>
        <taxon>Entelegynae</taxon>
        <taxon>Araneoidea</taxon>
        <taxon>Araneidae</taxon>
        <taxon>Larinioides</taxon>
    </lineage>
</organism>
<dbReference type="GO" id="GO:0005576">
    <property type="term" value="C:extracellular region"/>
    <property type="evidence" value="ECO:0007669"/>
    <property type="project" value="UniProtKB-SubCell"/>
</dbReference>
<protein>
    <recommendedName>
        <fullName evidence="5">Prokineticin domain-containing protein</fullName>
    </recommendedName>
</protein>
<comment type="caution">
    <text evidence="6">The sequence shown here is derived from an EMBL/GenBank/DDBJ whole genome shotgun (WGS) entry which is preliminary data.</text>
</comment>
<dbReference type="AlphaFoldDB" id="A0AAV1ZCL4"/>
<keyword evidence="2" id="KW-0964">Secreted</keyword>
<accession>A0AAV1ZCL4</accession>
<sequence length="107" mass="12238">MKSVCLLAVVFFLVCFTNAKLNEKCDRNADCEEGECCVQLSRFLSSKCKPLKKEHEFCLLNPENFLQDDKYSYTCPCSQGLTCTPKEVEEKEGVTIYKNTNCKKSEE</sequence>
<evidence type="ECO:0000256" key="3">
    <source>
        <dbReference type="ARBA" id="ARBA00023157"/>
    </source>
</evidence>
<comment type="subcellular location">
    <subcellularLocation>
        <location evidence="1">Secreted</location>
    </subcellularLocation>
</comment>
<dbReference type="Proteomes" id="UP001497382">
    <property type="component" value="Unassembled WGS sequence"/>
</dbReference>
<dbReference type="Gene3D" id="2.10.80.10">
    <property type="entry name" value="Lipase, subunit A"/>
    <property type="match status" value="1"/>
</dbReference>
<feature type="domain" description="Prokineticin" evidence="5">
    <location>
        <begin position="1"/>
        <end position="87"/>
    </location>
</feature>
<gene>
    <name evidence="6" type="ORF">LARSCL_LOCUS4698</name>
</gene>
<reference evidence="6 7" key="1">
    <citation type="submission" date="2024-04" db="EMBL/GenBank/DDBJ databases">
        <authorList>
            <person name="Rising A."/>
            <person name="Reimegard J."/>
            <person name="Sonavane S."/>
            <person name="Akerstrom W."/>
            <person name="Nylinder S."/>
            <person name="Hedman E."/>
            <person name="Kallberg Y."/>
        </authorList>
    </citation>
    <scope>NUCLEOTIDE SEQUENCE [LARGE SCALE GENOMIC DNA]</scope>
</reference>
<name>A0AAV1ZCL4_9ARAC</name>
<evidence type="ECO:0000256" key="4">
    <source>
        <dbReference type="SAM" id="SignalP"/>
    </source>
</evidence>
<keyword evidence="7" id="KW-1185">Reference proteome</keyword>
<dbReference type="Pfam" id="PF06607">
    <property type="entry name" value="Prokineticin"/>
    <property type="match status" value="1"/>
</dbReference>
<evidence type="ECO:0000313" key="6">
    <source>
        <dbReference type="EMBL" id="CAL1269388.1"/>
    </source>
</evidence>
<keyword evidence="3" id="KW-1015">Disulfide bond</keyword>
<feature type="chain" id="PRO_5043954192" description="Prokineticin domain-containing protein" evidence="4">
    <location>
        <begin position="20"/>
        <end position="107"/>
    </location>
</feature>
<evidence type="ECO:0000256" key="2">
    <source>
        <dbReference type="ARBA" id="ARBA00022525"/>
    </source>
</evidence>
<evidence type="ECO:0000313" key="7">
    <source>
        <dbReference type="Proteomes" id="UP001497382"/>
    </source>
</evidence>
<dbReference type="InterPro" id="IPR023569">
    <property type="entry name" value="Prokineticin_domain"/>
</dbReference>
<evidence type="ECO:0000259" key="5">
    <source>
        <dbReference type="Pfam" id="PF06607"/>
    </source>
</evidence>